<dbReference type="InterPro" id="IPR043504">
    <property type="entry name" value="Peptidase_S1_PA_chymotrypsin"/>
</dbReference>
<feature type="domain" description="Peptidase S1" evidence="2">
    <location>
        <begin position="54"/>
        <end position="100"/>
    </location>
</feature>
<keyword evidence="1" id="KW-1015">Disulfide bond</keyword>
<evidence type="ECO:0000313" key="4">
    <source>
        <dbReference type="Proteomes" id="UP000186922"/>
    </source>
</evidence>
<reference evidence="3 4" key="1">
    <citation type="journal article" date="2016" name="Nat. Commun.">
        <title>Extremotolerant tardigrade genome and improved radiotolerance of human cultured cells by tardigrade-unique protein.</title>
        <authorList>
            <person name="Hashimoto T."/>
            <person name="Horikawa D.D."/>
            <person name="Saito Y."/>
            <person name="Kuwahara H."/>
            <person name="Kozuka-Hata H."/>
            <person name="Shin-I T."/>
            <person name="Minakuchi Y."/>
            <person name="Ohishi K."/>
            <person name="Motoyama A."/>
            <person name="Aizu T."/>
            <person name="Enomoto A."/>
            <person name="Kondo K."/>
            <person name="Tanaka S."/>
            <person name="Hara Y."/>
            <person name="Koshikawa S."/>
            <person name="Sagara H."/>
            <person name="Miura T."/>
            <person name="Yokobori S."/>
            <person name="Miyagawa K."/>
            <person name="Suzuki Y."/>
            <person name="Kubo T."/>
            <person name="Oyama M."/>
            <person name="Kohara Y."/>
            <person name="Fujiyama A."/>
            <person name="Arakawa K."/>
            <person name="Katayama T."/>
            <person name="Toyoda A."/>
            <person name="Kunieda T."/>
        </authorList>
    </citation>
    <scope>NUCLEOTIDE SEQUENCE [LARGE SCALE GENOMIC DNA]</scope>
    <source>
        <strain evidence="3 4">YOKOZUNA-1</strain>
    </source>
</reference>
<dbReference type="InterPro" id="IPR001254">
    <property type="entry name" value="Trypsin_dom"/>
</dbReference>
<evidence type="ECO:0000259" key="2">
    <source>
        <dbReference type="Pfam" id="PF00089"/>
    </source>
</evidence>
<proteinExistence type="predicted"/>
<dbReference type="STRING" id="947166.A0A1D1USJ0"/>
<comment type="caution">
    <text evidence="3">The sequence shown here is derived from an EMBL/GenBank/DDBJ whole genome shotgun (WGS) entry which is preliminary data.</text>
</comment>
<dbReference type="AlphaFoldDB" id="A0A1D1USJ0"/>
<dbReference type="PANTHER" id="PTHR24252">
    <property type="entry name" value="ACROSIN-RELATED"/>
    <property type="match status" value="1"/>
</dbReference>
<name>A0A1D1USJ0_RAMVA</name>
<evidence type="ECO:0000256" key="1">
    <source>
        <dbReference type="ARBA" id="ARBA00023157"/>
    </source>
</evidence>
<dbReference type="OrthoDB" id="9448935at2759"/>
<dbReference type="Proteomes" id="UP000186922">
    <property type="component" value="Unassembled WGS sequence"/>
</dbReference>
<organism evidence="3 4">
    <name type="scientific">Ramazzottius varieornatus</name>
    <name type="common">Water bear</name>
    <name type="synonym">Tardigrade</name>
    <dbReference type="NCBI Taxonomy" id="947166"/>
    <lineage>
        <taxon>Eukaryota</taxon>
        <taxon>Metazoa</taxon>
        <taxon>Ecdysozoa</taxon>
        <taxon>Tardigrada</taxon>
        <taxon>Eutardigrada</taxon>
        <taxon>Parachela</taxon>
        <taxon>Hypsibioidea</taxon>
        <taxon>Ramazzottiidae</taxon>
        <taxon>Ramazzottius</taxon>
    </lineage>
</organism>
<dbReference type="GO" id="GO:0006508">
    <property type="term" value="P:proteolysis"/>
    <property type="evidence" value="ECO:0007669"/>
    <property type="project" value="InterPro"/>
</dbReference>
<dbReference type="SUPFAM" id="SSF50494">
    <property type="entry name" value="Trypsin-like serine proteases"/>
    <property type="match status" value="1"/>
</dbReference>
<dbReference type="InterPro" id="IPR009003">
    <property type="entry name" value="Peptidase_S1_PA"/>
</dbReference>
<dbReference type="PANTHER" id="PTHR24252:SF7">
    <property type="entry name" value="HYALIN"/>
    <property type="match status" value="1"/>
</dbReference>
<dbReference type="Pfam" id="PF00089">
    <property type="entry name" value="Trypsin"/>
    <property type="match status" value="1"/>
</dbReference>
<protein>
    <recommendedName>
        <fullName evidence="2">Peptidase S1 domain-containing protein</fullName>
    </recommendedName>
</protein>
<accession>A0A1D1USJ0</accession>
<sequence>MTLRCCSQYVSTCRRNVSGRRDCPEGEDEICSEQCGLSEKDYTRAKSNTFSNRIVGGEESVPNAWPWQVLLNIMGPTTNHTCGGSIVRLSLVSAFNVLYNHVTEFSDQPTMGPYRCALLLQTIRDSKSITVRYPKRNLTFCSTTMTITQYLDRSKPTLWKFGLGYMIAARSTESARL</sequence>
<gene>
    <name evidence="3" type="primary">RvY_04521</name>
    <name evidence="3" type="synonym">RvY_04521.2</name>
    <name evidence="3" type="ORF">RvY_04521-2</name>
</gene>
<dbReference type="GO" id="GO:0004252">
    <property type="term" value="F:serine-type endopeptidase activity"/>
    <property type="evidence" value="ECO:0007669"/>
    <property type="project" value="InterPro"/>
</dbReference>
<keyword evidence="4" id="KW-1185">Reference proteome</keyword>
<dbReference type="Gene3D" id="2.40.10.10">
    <property type="entry name" value="Trypsin-like serine proteases"/>
    <property type="match status" value="1"/>
</dbReference>
<dbReference type="EMBL" id="BDGG01000002">
    <property type="protein sequence ID" value="GAU92441.1"/>
    <property type="molecule type" value="Genomic_DNA"/>
</dbReference>
<evidence type="ECO:0000313" key="3">
    <source>
        <dbReference type="EMBL" id="GAU92441.1"/>
    </source>
</evidence>